<proteinExistence type="predicted"/>
<sequence length="226" mass="25798">MTTSRRRSAWQHGLVLACLALAACCAPGCSYVLFLGYLIGGPPSIEPAFDRETKESMTDKGVTVAVLCFAPAEVRYNFESIDHELAKYVTYRLHEHKISVINPDRVKAWLDENKDWDKPEELGAAFQTTYVIYIDLNEFSLYEDGSATLYRGRSEAIVSVWKMDEDGSAERIFQEQVRSRFPLHQPKSASEESYSNFKARYLSRLSEEIGRLFYEYYLVDDIVDGG</sequence>
<name>A0A7C4QQQ0_9PLAN</name>
<feature type="chain" id="PRO_5028242552" evidence="1">
    <location>
        <begin position="23"/>
        <end position="226"/>
    </location>
</feature>
<gene>
    <name evidence="2" type="ORF">ENS64_16670</name>
</gene>
<evidence type="ECO:0000313" key="2">
    <source>
        <dbReference type="EMBL" id="HGT40880.1"/>
    </source>
</evidence>
<protein>
    <submittedName>
        <fullName evidence="2">Uncharacterized protein</fullName>
    </submittedName>
</protein>
<evidence type="ECO:0000256" key="1">
    <source>
        <dbReference type="SAM" id="SignalP"/>
    </source>
</evidence>
<dbReference type="AlphaFoldDB" id="A0A7C4QQQ0"/>
<reference evidence="2" key="1">
    <citation type="journal article" date="2020" name="mSystems">
        <title>Genome- and Community-Level Interaction Insights into Carbon Utilization and Element Cycling Functions of Hydrothermarchaeota in Hydrothermal Sediment.</title>
        <authorList>
            <person name="Zhou Z."/>
            <person name="Liu Y."/>
            <person name="Xu W."/>
            <person name="Pan J."/>
            <person name="Luo Z.H."/>
            <person name="Li M."/>
        </authorList>
    </citation>
    <scope>NUCLEOTIDE SEQUENCE [LARGE SCALE GENOMIC DNA]</scope>
    <source>
        <strain evidence="2">SpSt-508</strain>
    </source>
</reference>
<feature type="signal peptide" evidence="1">
    <location>
        <begin position="1"/>
        <end position="22"/>
    </location>
</feature>
<dbReference type="EMBL" id="DSVQ01000019">
    <property type="protein sequence ID" value="HGT40880.1"/>
    <property type="molecule type" value="Genomic_DNA"/>
</dbReference>
<dbReference type="PROSITE" id="PS51257">
    <property type="entry name" value="PROKAR_LIPOPROTEIN"/>
    <property type="match status" value="1"/>
</dbReference>
<keyword evidence="1" id="KW-0732">Signal</keyword>
<comment type="caution">
    <text evidence="2">The sequence shown here is derived from an EMBL/GenBank/DDBJ whole genome shotgun (WGS) entry which is preliminary data.</text>
</comment>
<accession>A0A7C4QQQ0</accession>
<organism evidence="2">
    <name type="scientific">Schlesneria paludicola</name>
    <dbReference type="NCBI Taxonomy" id="360056"/>
    <lineage>
        <taxon>Bacteria</taxon>
        <taxon>Pseudomonadati</taxon>
        <taxon>Planctomycetota</taxon>
        <taxon>Planctomycetia</taxon>
        <taxon>Planctomycetales</taxon>
        <taxon>Planctomycetaceae</taxon>
        <taxon>Schlesneria</taxon>
    </lineage>
</organism>